<dbReference type="Pfam" id="PF04212">
    <property type="entry name" value="MIT"/>
    <property type="match status" value="1"/>
</dbReference>
<feature type="domain" description="MIT" evidence="2">
    <location>
        <begin position="2"/>
        <end position="66"/>
    </location>
</feature>
<name>A0A9P8Y5I9_9PEZI</name>
<feature type="region of interest" description="Disordered" evidence="1">
    <location>
        <begin position="828"/>
        <end position="858"/>
    </location>
</feature>
<reference evidence="3" key="1">
    <citation type="journal article" date="2021" name="Nat. Commun.">
        <title>Genetic determinants of endophytism in the Arabidopsis root mycobiome.</title>
        <authorList>
            <person name="Mesny F."/>
            <person name="Miyauchi S."/>
            <person name="Thiergart T."/>
            <person name="Pickel B."/>
            <person name="Atanasova L."/>
            <person name="Karlsson M."/>
            <person name="Huettel B."/>
            <person name="Barry K.W."/>
            <person name="Haridas S."/>
            <person name="Chen C."/>
            <person name="Bauer D."/>
            <person name="Andreopoulos W."/>
            <person name="Pangilinan J."/>
            <person name="LaButti K."/>
            <person name="Riley R."/>
            <person name="Lipzen A."/>
            <person name="Clum A."/>
            <person name="Drula E."/>
            <person name="Henrissat B."/>
            <person name="Kohler A."/>
            <person name="Grigoriev I.V."/>
            <person name="Martin F.M."/>
            <person name="Hacquard S."/>
        </authorList>
    </citation>
    <scope>NUCLEOTIDE SEQUENCE</scope>
    <source>
        <strain evidence="3">MPI-CAGE-CH-0230</strain>
    </source>
</reference>
<dbReference type="RefSeq" id="XP_046012349.1">
    <property type="nucleotide sequence ID" value="XM_046160234.1"/>
</dbReference>
<feature type="compositionally biased region" description="Polar residues" evidence="1">
    <location>
        <begin position="526"/>
        <end position="535"/>
    </location>
</feature>
<feature type="region of interest" description="Disordered" evidence="1">
    <location>
        <begin position="381"/>
        <end position="490"/>
    </location>
</feature>
<dbReference type="InterPro" id="IPR036181">
    <property type="entry name" value="MIT_dom_sf"/>
</dbReference>
<dbReference type="GeneID" id="70189780"/>
<dbReference type="PANTHER" id="PTHR37327">
    <property type="entry name" value="CHROMOSOME 1, WHOLE GENOME SHOTGUN SEQUENCE"/>
    <property type="match status" value="1"/>
</dbReference>
<dbReference type="InterPro" id="IPR007330">
    <property type="entry name" value="MIT_dom"/>
</dbReference>
<evidence type="ECO:0000256" key="1">
    <source>
        <dbReference type="SAM" id="MobiDB-lite"/>
    </source>
</evidence>
<evidence type="ECO:0000259" key="2">
    <source>
        <dbReference type="Pfam" id="PF04212"/>
    </source>
</evidence>
<accession>A0A9P8Y5I9</accession>
<feature type="compositionally biased region" description="Pro residues" evidence="1">
    <location>
        <begin position="121"/>
        <end position="132"/>
    </location>
</feature>
<dbReference type="PANTHER" id="PTHR37327:SF1">
    <property type="entry name" value="MICROTUBULE INTERACTING AND TRANSPORT DOMAIN-CONTAINING PROTEIN"/>
    <property type="match status" value="1"/>
</dbReference>
<feature type="region of interest" description="Disordered" evidence="1">
    <location>
        <begin position="785"/>
        <end position="813"/>
    </location>
</feature>
<proteinExistence type="predicted"/>
<feature type="compositionally biased region" description="Pro residues" evidence="1">
    <location>
        <begin position="544"/>
        <end position="555"/>
    </location>
</feature>
<feature type="compositionally biased region" description="Polar residues" evidence="1">
    <location>
        <begin position="397"/>
        <end position="439"/>
    </location>
</feature>
<keyword evidence="4" id="KW-1185">Reference proteome</keyword>
<dbReference type="Gene3D" id="1.20.58.80">
    <property type="entry name" value="Phosphotransferase system, lactose/cellobiose-type IIA subunit"/>
    <property type="match status" value="1"/>
</dbReference>
<comment type="caution">
    <text evidence="3">The sequence shown here is derived from an EMBL/GenBank/DDBJ whole genome shotgun (WGS) entry which is preliminary data.</text>
</comment>
<feature type="compositionally biased region" description="Polar residues" evidence="1">
    <location>
        <begin position="154"/>
        <end position="164"/>
    </location>
</feature>
<sequence>MLSKALGKANTAVQLDNAQNYEGAREAYVEACELLHLVLARTTGEEDRKKLEAIRGTYTSRITELESLLPSRPIEKRLPARPQSIERVDSPEDMTAYDDPDDPIIIETATVLVREDAQAALPPPAGLAPSPIPSDSSRSISHTTLSPGPGHMNGPSSPLQSSFSVRRPFGGNSLAIPRGDVMPAPLSPRRVPSPFKPPSPEPIVRQDFSLPSDRLAATTYTKPTHTRNPSHESVSWLDPIDESGGSACSSVHSRTSSLGIRRKHIRGVSGATEAEFDAALDAAVEAAYDDGYEPADSDAYHDTDPEDVVANAMRRVELAKKRVRQTEREAGIESERDWDKQQPYMALERDSMTFGELYNGSDSEEEERMLDEMTRDYTMGDFSFSSRDKQQSRVTRESNSSGVTSRTWNTSSMGSNAPTATSGLSTVNENSQGSMNMSPPTLPPIGALPQIPSPQSKGASGSVRARRLSGQGAKQLKIETAKLGSPPRMPPPDMPASAIQAKSGGYIAQQRQNLSSSAGGRAANFSLRTPSSPVRTASPAGAMVPPPTPPPPPPNFSAYEHDERADSPSSMAPNLRTNFSSSSLKSLRQRQMSVTGFEEADLSPNTPLSTTMTNNSLTRQTSIPAVPPTPMGLGFNGKSGFGGMQLFESDFHLASPTTSTHMQRTSKEQSDDIPLALEPCPSDVMLRPFWLMRALYQTLAHPRGGYVTNRLFVPRDAWKVKGVKLRNIEEKCSQCDLLTAALSKLALVDSNDADAVLEEMQSLEGVLETVQQNLIKKLGNEVGTQGVTSLGGEKDGESAPPVPRSASVSGKGGAFSWRRLRSKNSAANLTSAYGGKSSSGGSGTSVPEHKEVTSGSFGAGTLPSLPMVAQPMSRPAKRDVLSVKFDGPFAGYMASLARLFDAAQTVDQIARQVDDPGLRHADKTQVGLELCTRHAAEFFSFYICRFVLTDLGMLLDKFVKRGSEWVLT</sequence>
<evidence type="ECO:0000313" key="4">
    <source>
        <dbReference type="Proteomes" id="UP000756346"/>
    </source>
</evidence>
<feature type="region of interest" description="Disordered" evidence="1">
    <location>
        <begin position="121"/>
        <end position="164"/>
    </location>
</feature>
<dbReference type="AlphaFoldDB" id="A0A9P8Y5I9"/>
<protein>
    <recommendedName>
        <fullName evidence="2">MIT domain-containing protein</fullName>
    </recommendedName>
</protein>
<feature type="compositionally biased region" description="Low complexity" evidence="1">
    <location>
        <begin position="133"/>
        <end position="147"/>
    </location>
</feature>
<dbReference type="SUPFAM" id="SSF116846">
    <property type="entry name" value="MIT domain"/>
    <property type="match status" value="1"/>
</dbReference>
<dbReference type="EMBL" id="JAGTJQ010000005">
    <property type="protein sequence ID" value="KAH7030669.1"/>
    <property type="molecule type" value="Genomic_DNA"/>
</dbReference>
<feature type="compositionally biased region" description="Basic and acidic residues" evidence="1">
    <location>
        <begin position="386"/>
        <end position="396"/>
    </location>
</feature>
<dbReference type="OrthoDB" id="2245455at2759"/>
<dbReference type="CDD" id="cd02656">
    <property type="entry name" value="MIT"/>
    <property type="match status" value="1"/>
</dbReference>
<dbReference type="Proteomes" id="UP000756346">
    <property type="component" value="Unassembled WGS sequence"/>
</dbReference>
<organism evidence="3 4">
    <name type="scientific">Microdochium trichocladiopsis</name>
    <dbReference type="NCBI Taxonomy" id="1682393"/>
    <lineage>
        <taxon>Eukaryota</taxon>
        <taxon>Fungi</taxon>
        <taxon>Dikarya</taxon>
        <taxon>Ascomycota</taxon>
        <taxon>Pezizomycotina</taxon>
        <taxon>Sordariomycetes</taxon>
        <taxon>Xylariomycetidae</taxon>
        <taxon>Xylariales</taxon>
        <taxon>Microdochiaceae</taxon>
        <taxon>Microdochium</taxon>
    </lineage>
</organism>
<gene>
    <name evidence="3" type="ORF">B0I36DRAFT_373885</name>
</gene>
<feature type="region of interest" description="Disordered" evidence="1">
    <location>
        <begin position="512"/>
        <end position="557"/>
    </location>
</feature>
<evidence type="ECO:0000313" key="3">
    <source>
        <dbReference type="EMBL" id="KAH7030669.1"/>
    </source>
</evidence>